<comment type="caution">
    <text evidence="1">The sequence shown here is derived from an EMBL/GenBank/DDBJ whole genome shotgun (WGS) entry which is preliminary data.</text>
</comment>
<evidence type="ECO:0000313" key="1">
    <source>
        <dbReference type="EMBL" id="MCM2437139.1"/>
    </source>
</evidence>
<dbReference type="Proteomes" id="UP001057481">
    <property type="component" value="Unassembled WGS sequence"/>
</dbReference>
<protein>
    <recommendedName>
        <fullName evidence="3">SCP domain-containing protein</fullName>
    </recommendedName>
</protein>
<gene>
    <name evidence="1" type="ORF">KAK10_04250</name>
</gene>
<keyword evidence="2" id="KW-1185">Reference proteome</keyword>
<sequence length="367" mass="42138">MVTHNKFLSTKIGYRLLWPMLLLIMLSPQSVLADYKVATPAAQNDISYTTGSHASGHKITRLAELPITLTSPKITNKNQAKYYDYYGYENTNDDTSVIYGAPTKQQQMILADYAITLINSYRIKKGLSKLVFGTKIEDATLAEVKVRNIEQKNFEHISFNRRELAPFNVRSLYLSSENLDYFNMNKPTILYAKVQILNIITAMIYQDGYEKDGHRLNFEKSVGMGVALQYNPNFGDHLYQVVFKGVGAMSVSGQVIANKNFNTIPLYTASEILALRRNNHTKYKKIKIIKKKQAAARQALRKKQKLALNKIKKQYQIAQKSYLKKPTRQRLASIKKLKKKYYALKVKQQIANYQLMKKQQKQITALK</sequence>
<evidence type="ECO:0008006" key="3">
    <source>
        <dbReference type="Google" id="ProtNLM"/>
    </source>
</evidence>
<dbReference type="RefSeq" id="WP_205144243.1">
    <property type="nucleotide sequence ID" value="NZ_JAFBDN010000027.1"/>
</dbReference>
<dbReference type="EMBL" id="JAGMVS010000051">
    <property type="protein sequence ID" value="MCM2437139.1"/>
    <property type="molecule type" value="Genomic_DNA"/>
</dbReference>
<name>A0ABT0VJS9_9LACO</name>
<organism evidence="1 2">
    <name type="scientific">Periweissella beninensis</name>
    <dbReference type="NCBI Taxonomy" id="504936"/>
    <lineage>
        <taxon>Bacteria</taxon>
        <taxon>Bacillati</taxon>
        <taxon>Bacillota</taxon>
        <taxon>Bacilli</taxon>
        <taxon>Lactobacillales</taxon>
        <taxon>Lactobacillaceae</taxon>
        <taxon>Periweissella</taxon>
    </lineage>
</organism>
<accession>A0ABT0VJS9</accession>
<proteinExistence type="predicted"/>
<reference evidence="1" key="1">
    <citation type="submission" date="2021-04" db="EMBL/GenBank/DDBJ databases">
        <title>Taxonomic assessment of Weissella genus.</title>
        <authorList>
            <person name="Fanelli F."/>
            <person name="Chieffi D."/>
            <person name="Dell'Aquila A."/>
            <person name="Gyu-Sung C."/>
            <person name="Franz C.M.A.P."/>
            <person name="Fusco V."/>
        </authorList>
    </citation>
    <scope>NUCLEOTIDE SEQUENCE</scope>
    <source>
        <strain evidence="1">LMG 25373</strain>
    </source>
</reference>
<evidence type="ECO:0000313" key="2">
    <source>
        <dbReference type="Proteomes" id="UP001057481"/>
    </source>
</evidence>